<evidence type="ECO:0000313" key="8">
    <source>
        <dbReference type="EMBL" id="CAI9716941.1"/>
    </source>
</evidence>
<dbReference type="SMART" id="SM00636">
    <property type="entry name" value="Glyco_18"/>
    <property type="match status" value="2"/>
</dbReference>
<dbReference type="PROSITE" id="PS51910">
    <property type="entry name" value="GH18_2"/>
    <property type="match status" value="2"/>
</dbReference>
<feature type="region of interest" description="Disordered" evidence="6">
    <location>
        <begin position="687"/>
        <end position="755"/>
    </location>
</feature>
<feature type="compositionally biased region" description="Low complexity" evidence="6">
    <location>
        <begin position="256"/>
        <end position="306"/>
    </location>
</feature>
<evidence type="ECO:0000256" key="1">
    <source>
        <dbReference type="ARBA" id="ARBA00022729"/>
    </source>
</evidence>
<name>A0AA36AIV5_OCTVU</name>
<dbReference type="PANTHER" id="PTHR11177:SF317">
    <property type="entry name" value="CHITINASE 12-RELATED"/>
    <property type="match status" value="1"/>
</dbReference>
<dbReference type="SUPFAM" id="SSF54556">
    <property type="entry name" value="Chitinase insertion domain"/>
    <property type="match status" value="2"/>
</dbReference>
<dbReference type="InterPro" id="IPR050314">
    <property type="entry name" value="Glycosyl_Hydrlase_18"/>
</dbReference>
<keyword evidence="9" id="KW-1185">Reference proteome</keyword>
<dbReference type="GO" id="GO:0005576">
    <property type="term" value="C:extracellular region"/>
    <property type="evidence" value="ECO:0007669"/>
    <property type="project" value="TreeGrafter"/>
</dbReference>
<dbReference type="SUPFAM" id="SSF51445">
    <property type="entry name" value="(Trans)glycosidases"/>
    <property type="match status" value="2"/>
</dbReference>
<dbReference type="Proteomes" id="UP001162480">
    <property type="component" value="Chromosome 2"/>
</dbReference>
<dbReference type="GO" id="GO:0005975">
    <property type="term" value="P:carbohydrate metabolic process"/>
    <property type="evidence" value="ECO:0007669"/>
    <property type="project" value="InterPro"/>
</dbReference>
<feature type="compositionally biased region" description="Low complexity" evidence="6">
    <location>
        <begin position="689"/>
        <end position="743"/>
    </location>
</feature>
<reference evidence="8" key="1">
    <citation type="submission" date="2023-08" db="EMBL/GenBank/DDBJ databases">
        <authorList>
            <person name="Alioto T."/>
            <person name="Alioto T."/>
            <person name="Gomez Garrido J."/>
        </authorList>
    </citation>
    <scope>NUCLEOTIDE SEQUENCE</scope>
</reference>
<proteinExistence type="predicted"/>
<keyword evidence="3" id="KW-1015">Disulfide bond</keyword>
<keyword evidence="2 5" id="KW-0378">Hydrolase</keyword>
<dbReference type="InterPro" id="IPR011583">
    <property type="entry name" value="Chitinase_II/V-like_cat"/>
</dbReference>
<sequence length="755" mass="82415">MYNNMERTSITSLPPLLLLLLLTTAGIGMSRIFEKESTLTGKPRLLLIAAVPAGKPQIDAGYDIKALHPYVDFLNVMTYDYHGTWEKTTGHNSPFNASGDSAAKSVVWSMDYWMKQGVPASKLNVGLPFYGRSFTLANQNKNGLGASATGGGTAGKFTEEVGFLAYYEICQMIQTSTVKRLTVEKVPYLISGDQWIGYDDPESIYLKASWAKQSKFGGIFLWAIALDDFRGTCPGSEPFILMKTIISALEDKPQITSSTTETPSATPTTTTQATTTQATTTQATTTQATTTQATTTQATTTQATTTQATTVTAAELRRVCYFTNWSQYRVGDAKFLPSDFDPQLCTHICYAFAKLTNHKLDATEWNDFSTKKSKGMYEKVNDLKKSNAQLKTLLSLGGWAMGTQPFTEMAATANTRKVFIDSAIVFLRKWSFDGLDLDWEYPAGRGSPAQDKGRFTQLLKECHEAFEKESTLTGKPRLLLIAAVPAGKPQIDAGYDIKALHPYVDFLNVMTYDYHGTWEKTTGHNSPFNASGDSAAKSVVWSMDYWMKQGVPLSKLNVGLPFYGRSFTLANQNKNGLGASATGGGTAGKFTGEVGFLAYYEICQMIQTSTVKRLTVEKVPYLVSGDQWIGYDDPESIYLKASWAKQSKFGGIFLWAIALDDFRGTCPGSEPFILMKTIISALEDKPQITSSTTETPSVTPTTTTQATTTQATTTQATTTQATTTQATTTQATTTQATTTQATTDSTPERVPPANQ</sequence>
<dbReference type="InterPro" id="IPR017853">
    <property type="entry name" value="GH"/>
</dbReference>
<dbReference type="InterPro" id="IPR001579">
    <property type="entry name" value="Glyco_hydro_18_chit_AS"/>
</dbReference>
<dbReference type="GO" id="GO:0006032">
    <property type="term" value="P:chitin catabolic process"/>
    <property type="evidence" value="ECO:0007669"/>
    <property type="project" value="TreeGrafter"/>
</dbReference>
<dbReference type="InterPro" id="IPR001223">
    <property type="entry name" value="Glyco_hydro18_cat"/>
</dbReference>
<evidence type="ECO:0000313" key="9">
    <source>
        <dbReference type="Proteomes" id="UP001162480"/>
    </source>
</evidence>
<accession>A0AA36AIV5</accession>
<keyword evidence="1" id="KW-0732">Signal</keyword>
<evidence type="ECO:0000256" key="6">
    <source>
        <dbReference type="SAM" id="MobiDB-lite"/>
    </source>
</evidence>
<evidence type="ECO:0000259" key="7">
    <source>
        <dbReference type="PROSITE" id="PS51910"/>
    </source>
</evidence>
<dbReference type="GO" id="GO:0004568">
    <property type="term" value="F:chitinase activity"/>
    <property type="evidence" value="ECO:0007669"/>
    <property type="project" value="UniProtKB-ARBA"/>
</dbReference>
<organism evidence="8 9">
    <name type="scientific">Octopus vulgaris</name>
    <name type="common">Common octopus</name>
    <dbReference type="NCBI Taxonomy" id="6645"/>
    <lineage>
        <taxon>Eukaryota</taxon>
        <taxon>Metazoa</taxon>
        <taxon>Spiralia</taxon>
        <taxon>Lophotrochozoa</taxon>
        <taxon>Mollusca</taxon>
        <taxon>Cephalopoda</taxon>
        <taxon>Coleoidea</taxon>
        <taxon>Octopodiformes</taxon>
        <taxon>Octopoda</taxon>
        <taxon>Incirrata</taxon>
        <taxon>Octopodidae</taxon>
        <taxon>Octopus</taxon>
    </lineage>
</organism>
<protein>
    <submittedName>
        <fullName evidence="8">Probable chitinase 10</fullName>
    </submittedName>
</protein>
<evidence type="ECO:0000256" key="2">
    <source>
        <dbReference type="ARBA" id="ARBA00022801"/>
    </source>
</evidence>
<gene>
    <name evidence="8" type="ORF">OCTVUL_1B019557</name>
</gene>
<dbReference type="InterPro" id="IPR029070">
    <property type="entry name" value="Chitinase_insertion_sf"/>
</dbReference>
<dbReference type="Gene3D" id="3.20.20.80">
    <property type="entry name" value="Glycosidases"/>
    <property type="match status" value="2"/>
</dbReference>
<keyword evidence="4 5" id="KW-0326">Glycosidase</keyword>
<dbReference type="EMBL" id="OX597815">
    <property type="protein sequence ID" value="CAI9716941.1"/>
    <property type="molecule type" value="Genomic_DNA"/>
</dbReference>
<evidence type="ECO:0000256" key="5">
    <source>
        <dbReference type="RuleBase" id="RU000489"/>
    </source>
</evidence>
<evidence type="ECO:0000256" key="3">
    <source>
        <dbReference type="ARBA" id="ARBA00023157"/>
    </source>
</evidence>
<feature type="domain" description="GH18" evidence="7">
    <location>
        <begin position="316"/>
        <end position="685"/>
    </location>
</feature>
<dbReference type="PROSITE" id="PS01095">
    <property type="entry name" value="GH18_1"/>
    <property type="match status" value="1"/>
</dbReference>
<dbReference type="CDD" id="cd02872">
    <property type="entry name" value="GH18_chitolectin_chitotriosidase"/>
    <property type="match status" value="1"/>
</dbReference>
<dbReference type="Pfam" id="PF00704">
    <property type="entry name" value="Glyco_hydro_18"/>
    <property type="match status" value="2"/>
</dbReference>
<dbReference type="AlphaFoldDB" id="A0AA36AIV5"/>
<feature type="domain" description="GH18" evidence="7">
    <location>
        <begin position="1"/>
        <end position="252"/>
    </location>
</feature>
<evidence type="ECO:0000256" key="4">
    <source>
        <dbReference type="ARBA" id="ARBA00023295"/>
    </source>
</evidence>
<dbReference type="Gene3D" id="3.10.50.10">
    <property type="match status" value="2"/>
</dbReference>
<dbReference type="FunFam" id="3.20.20.80:FF:000007">
    <property type="entry name" value="Acidic mammalian chitinase"/>
    <property type="match status" value="1"/>
</dbReference>
<dbReference type="FunFam" id="3.10.50.10:FF:000001">
    <property type="entry name" value="Chitinase 3-like 1"/>
    <property type="match status" value="2"/>
</dbReference>
<dbReference type="GO" id="GO:0008061">
    <property type="term" value="F:chitin binding"/>
    <property type="evidence" value="ECO:0007669"/>
    <property type="project" value="InterPro"/>
</dbReference>
<dbReference type="PANTHER" id="PTHR11177">
    <property type="entry name" value="CHITINASE"/>
    <property type="match status" value="1"/>
</dbReference>
<feature type="region of interest" description="Disordered" evidence="6">
    <location>
        <begin position="254"/>
        <end position="306"/>
    </location>
</feature>